<dbReference type="InterPro" id="IPR031099">
    <property type="entry name" value="BRCA1-associated"/>
</dbReference>
<name>A0ABQ8S7G5_PERAM</name>
<dbReference type="InterPro" id="IPR027370">
    <property type="entry name" value="Znf-RING_euk"/>
</dbReference>
<dbReference type="SMART" id="SM00292">
    <property type="entry name" value="BRCT"/>
    <property type="match status" value="2"/>
</dbReference>
<feature type="region of interest" description="Disordered" evidence="11">
    <location>
        <begin position="1612"/>
        <end position="1643"/>
    </location>
</feature>
<keyword evidence="10" id="KW-0175">Coiled coil</keyword>
<keyword evidence="8" id="KW-0539">Nucleus</keyword>
<feature type="domain" description="RING-type" evidence="12">
    <location>
        <begin position="25"/>
        <end position="63"/>
    </location>
</feature>
<protein>
    <recommendedName>
        <fullName evidence="16">RING-type domain-containing protein</fullName>
    </recommendedName>
</protein>
<evidence type="ECO:0000256" key="9">
    <source>
        <dbReference type="PROSITE-ProRule" id="PRU00175"/>
    </source>
</evidence>
<keyword evidence="7" id="KW-0234">DNA repair</keyword>
<accession>A0ABQ8S7G5</accession>
<dbReference type="SMART" id="SM00184">
    <property type="entry name" value="RING"/>
    <property type="match status" value="1"/>
</dbReference>
<feature type="region of interest" description="Disordered" evidence="11">
    <location>
        <begin position="1746"/>
        <end position="1770"/>
    </location>
</feature>
<evidence type="ECO:0008006" key="16">
    <source>
        <dbReference type="Google" id="ProtNLM"/>
    </source>
</evidence>
<feature type="compositionally biased region" description="Polar residues" evidence="11">
    <location>
        <begin position="447"/>
        <end position="458"/>
    </location>
</feature>
<dbReference type="EMBL" id="JAJSOF020000033">
    <property type="protein sequence ID" value="KAJ4429988.1"/>
    <property type="molecule type" value="Genomic_DNA"/>
</dbReference>
<evidence type="ECO:0000313" key="14">
    <source>
        <dbReference type="EMBL" id="KAJ4429988.1"/>
    </source>
</evidence>
<feature type="compositionally biased region" description="Basic and acidic residues" evidence="11">
    <location>
        <begin position="1527"/>
        <end position="1568"/>
    </location>
</feature>
<comment type="caution">
    <text evidence="14">The sequence shown here is derived from an EMBL/GenBank/DDBJ whole genome shotgun (WGS) entry which is preliminary data.</text>
</comment>
<dbReference type="InterPro" id="IPR017907">
    <property type="entry name" value="Znf_RING_CS"/>
</dbReference>
<reference evidence="14 15" key="1">
    <citation type="journal article" date="2022" name="Allergy">
        <title>Genome assembly and annotation of Periplaneta americana reveal a comprehensive cockroach allergen profile.</title>
        <authorList>
            <person name="Wang L."/>
            <person name="Xiong Q."/>
            <person name="Saelim N."/>
            <person name="Wang L."/>
            <person name="Nong W."/>
            <person name="Wan A.T."/>
            <person name="Shi M."/>
            <person name="Liu X."/>
            <person name="Cao Q."/>
            <person name="Hui J.H.L."/>
            <person name="Sookrung N."/>
            <person name="Leung T.F."/>
            <person name="Tungtrongchitr A."/>
            <person name="Tsui S.K.W."/>
        </authorList>
    </citation>
    <scope>NUCLEOTIDE SEQUENCE [LARGE SCALE GENOMIC DNA]</scope>
    <source>
        <strain evidence="14">PWHHKU_190912</strain>
    </source>
</reference>
<dbReference type="PROSITE" id="PS50089">
    <property type="entry name" value="ZF_RING_2"/>
    <property type="match status" value="1"/>
</dbReference>
<evidence type="ECO:0000256" key="7">
    <source>
        <dbReference type="ARBA" id="ARBA00023204"/>
    </source>
</evidence>
<evidence type="ECO:0000256" key="4">
    <source>
        <dbReference type="ARBA" id="ARBA00022763"/>
    </source>
</evidence>
<evidence type="ECO:0000256" key="8">
    <source>
        <dbReference type="ARBA" id="ARBA00023242"/>
    </source>
</evidence>
<feature type="region of interest" description="Disordered" evidence="11">
    <location>
        <begin position="1482"/>
        <end position="1577"/>
    </location>
</feature>
<feature type="coiled-coil region" evidence="10">
    <location>
        <begin position="1813"/>
        <end position="1840"/>
    </location>
</feature>
<dbReference type="PANTHER" id="PTHR13763">
    <property type="entry name" value="BREAST CANCER TYPE 1 SUSCEPTIBILITY PROTEIN BRCA1"/>
    <property type="match status" value="1"/>
</dbReference>
<evidence type="ECO:0000256" key="11">
    <source>
        <dbReference type="SAM" id="MobiDB-lite"/>
    </source>
</evidence>
<dbReference type="InterPro" id="IPR013083">
    <property type="entry name" value="Znf_RING/FYVE/PHD"/>
</dbReference>
<feature type="region of interest" description="Disordered" evidence="11">
    <location>
        <begin position="1901"/>
        <end position="1946"/>
    </location>
</feature>
<evidence type="ECO:0000256" key="1">
    <source>
        <dbReference type="ARBA" id="ARBA00004123"/>
    </source>
</evidence>
<feature type="region of interest" description="Disordered" evidence="11">
    <location>
        <begin position="1122"/>
        <end position="1143"/>
    </location>
</feature>
<keyword evidence="4" id="KW-0227">DNA damage</keyword>
<evidence type="ECO:0000256" key="6">
    <source>
        <dbReference type="ARBA" id="ARBA00022833"/>
    </source>
</evidence>
<keyword evidence="2" id="KW-0479">Metal-binding</keyword>
<dbReference type="Gene3D" id="3.30.40.10">
    <property type="entry name" value="Zinc/RING finger domain, C3HC4 (zinc finger)"/>
    <property type="match status" value="1"/>
</dbReference>
<keyword evidence="5 9" id="KW-0863">Zinc-finger</keyword>
<feature type="compositionally biased region" description="Basic and acidic residues" evidence="11">
    <location>
        <begin position="487"/>
        <end position="499"/>
    </location>
</feature>
<feature type="region of interest" description="Disordered" evidence="11">
    <location>
        <begin position="282"/>
        <end position="344"/>
    </location>
</feature>
<dbReference type="InterPro" id="IPR001357">
    <property type="entry name" value="BRCT_dom"/>
</dbReference>
<evidence type="ECO:0000313" key="15">
    <source>
        <dbReference type="Proteomes" id="UP001148838"/>
    </source>
</evidence>
<evidence type="ECO:0000256" key="10">
    <source>
        <dbReference type="SAM" id="Coils"/>
    </source>
</evidence>
<feature type="compositionally biased region" description="Polar residues" evidence="11">
    <location>
        <begin position="1490"/>
        <end position="1520"/>
    </location>
</feature>
<dbReference type="InterPro" id="IPR036420">
    <property type="entry name" value="BRCT_dom_sf"/>
</dbReference>
<feature type="compositionally biased region" description="Polar residues" evidence="11">
    <location>
        <begin position="1618"/>
        <end position="1635"/>
    </location>
</feature>
<dbReference type="PROSITE" id="PS50172">
    <property type="entry name" value="BRCT"/>
    <property type="match status" value="2"/>
</dbReference>
<feature type="compositionally biased region" description="Basic and acidic residues" evidence="11">
    <location>
        <begin position="297"/>
        <end position="314"/>
    </location>
</feature>
<feature type="compositionally biased region" description="Polar residues" evidence="11">
    <location>
        <begin position="286"/>
        <end position="296"/>
    </location>
</feature>
<dbReference type="PANTHER" id="PTHR13763:SF0">
    <property type="entry name" value="BREAST CANCER TYPE 1 SUSCEPTIBILITY PROTEIN"/>
    <property type="match status" value="1"/>
</dbReference>
<feature type="compositionally biased region" description="Polar residues" evidence="11">
    <location>
        <begin position="1127"/>
        <end position="1143"/>
    </location>
</feature>
<feature type="compositionally biased region" description="Basic and acidic residues" evidence="11">
    <location>
        <begin position="1844"/>
        <end position="1856"/>
    </location>
</feature>
<evidence type="ECO:0000256" key="5">
    <source>
        <dbReference type="ARBA" id="ARBA00022771"/>
    </source>
</evidence>
<dbReference type="Pfam" id="PF13445">
    <property type="entry name" value="zf-RING_UBOX"/>
    <property type="match status" value="1"/>
</dbReference>
<organism evidence="14 15">
    <name type="scientific">Periplaneta americana</name>
    <name type="common">American cockroach</name>
    <name type="synonym">Blatta americana</name>
    <dbReference type="NCBI Taxonomy" id="6978"/>
    <lineage>
        <taxon>Eukaryota</taxon>
        <taxon>Metazoa</taxon>
        <taxon>Ecdysozoa</taxon>
        <taxon>Arthropoda</taxon>
        <taxon>Hexapoda</taxon>
        <taxon>Insecta</taxon>
        <taxon>Pterygota</taxon>
        <taxon>Neoptera</taxon>
        <taxon>Polyneoptera</taxon>
        <taxon>Dictyoptera</taxon>
        <taxon>Blattodea</taxon>
        <taxon>Blattoidea</taxon>
        <taxon>Blattidae</taxon>
        <taxon>Blattinae</taxon>
        <taxon>Periplaneta</taxon>
    </lineage>
</organism>
<dbReference type="Gene3D" id="3.40.50.10190">
    <property type="entry name" value="BRCT domain"/>
    <property type="match status" value="2"/>
</dbReference>
<dbReference type="PROSITE" id="PS00518">
    <property type="entry name" value="ZF_RING_1"/>
    <property type="match status" value="1"/>
</dbReference>
<evidence type="ECO:0000259" key="13">
    <source>
        <dbReference type="PROSITE" id="PS50172"/>
    </source>
</evidence>
<dbReference type="SUPFAM" id="SSF57850">
    <property type="entry name" value="RING/U-box"/>
    <property type="match status" value="1"/>
</dbReference>
<dbReference type="Proteomes" id="UP001148838">
    <property type="component" value="Unassembled WGS sequence"/>
</dbReference>
<proteinExistence type="predicted"/>
<dbReference type="SUPFAM" id="SSF52113">
    <property type="entry name" value="BRCT domain"/>
    <property type="match status" value="2"/>
</dbReference>
<evidence type="ECO:0000256" key="3">
    <source>
        <dbReference type="ARBA" id="ARBA00022737"/>
    </source>
</evidence>
<feature type="compositionally biased region" description="Polar residues" evidence="11">
    <location>
        <begin position="1931"/>
        <end position="1946"/>
    </location>
</feature>
<sequence length="2263" mass="253983">MGSIPAWADYLVGFFRGFPNHKANVSLEVLQNPVCTRCMHTFCRECIMTVINKNRRAYCPLCNKSITRRSITENEKIKKLVEKVQHLIDAIGKDTGYDIASHMKLPSSTREAYQASPKFQKKKEEVFSIPLKTSPLKTSVPAEKTSKEEWLKRYDKQYTGKRHCEDDDVELLSISQMEPTVSIFMPPPNRKLLEIKSKVDMAKVPPVEKVQEWLHKNDEEFDNTPESQEPKTMTVTADVHKNLDDEELISVSQSKNQCYVVPTKVNMDAVIPSSEDSENVPIKNKIFTSKGTGQNSTKEEDKIDSVPSTKKTEEDPYEFISSQKLEKPPKKKRKKEKDKVPVKKANIKGQRTYRPAFKKENKKKTIEKYLVSNSDSRKSPINSDITFTCPVDINDTFDNLVANTKKPEPVKKLEIILDEESEDNELLLFRTPLEGPIIYYKPDESTTESMSDVDFSSGSDEEWNEKKETAGRKKGKNVRSGSLPARKNSEVNKEQEMRSKSSGPCTRRSRNIKESKDEEWDSLFNKDKHKMKIVQSVKQAPLSPSKKVNVNTLNNVNLKNSRKDSVVPKDVSNKLVEKVVNLTDKVHAGKENLVGKIPEKLGEANKSTSENNAILDMTLCSRSPGWSRVSQSKKEFEKFKKPVLKALNVSGGEACTFKKHGTSVSENQIPNTTDDLVSPVPTIDDADSMVSVPVVAFNSPEALKRAKMMSEIVQNLASQIEPDTSAVCIQKEMTTESVKPQCLGNAALQKFSSMNTSFSSEFTNAGDSPKTCKRRDQINTIVSSLEDNEGMEDVCNNKRDDNVNDFRKSDLERDVPNIEKDNVMNPVINNMREGRVLMVQETNSTMTSEQPIEIMETNQHNPRKEGNIASESRDNEPVQCRRDICAVKEYNNNIEPEEPNALTVMNDRTDGTTGVLPRNNHNAKEILIVMDSRIGSKEKPIVGTDSLTSSDIIGNSENTPHFNKFFTTTKKTTDVHQQTTCVSKNDAETKVATDTLNDRTGETTRILQNNNQDAEENLVVIDSRIASKEKPRPGTDSLTSSDIIGNSENTPHFNKPFTTKKRTTDIHQQTTCVSKNDAETKVATDTLNDRTDETTRILQNNNQDAEENLVVIDSRIASKEKPIPGTDSLTSSDIIGNSENTPHFNKTFTTKKRTTDIHQQTRCMSKNDAKIEAKVETDIVMSDVLRNSLNTPDIEEGLSKKSCTLDTHANNLETLGVPPKDTVEGEMQLNETSSINLSSHSKTVHVPFIKYGYFRPLKRSVKFMFLGPLAPQKADTSHDTFQANDIIHTFNARIDTSRESPSHTIGIQTSPKLLNPLSHISSVTDAKIQTTPTANPQFVQFVTPKFSAEDTQENTETFVPDSCDSMYAFPTAIPLPRSSLKSHKYNKEEECLMSPICEMMEPLHEDKLPDSDNVYLNEPMVLNGCANSKETDYNYHGVPYSQFSTATTIKNPYLVSSGNSPEFSSNSGTVSGLSVSLLTESDTRKKNDNVHNQTDGLKNQSVEATSASSNSNIKLGTIEQNEIDESTQEKIDESTQEKISEQDAKDLHPESIQNKEDDSSDSFTEKTSRRSSKVSRQLKFSPRFVPKLSDPALDINMDDDVIDKKELCRNSLKRSRTESISDSATSDNDSKNIASSEEREMKKPCHISLKEELLQNKEHEISQKVVNNEEEDEESLAVETEVINLLTPPEDSTEINQEQKWLGEEVPDSEELMARVMANIDADLAATRERRKREEQEKRECMVIEEDERRESPTLFTPPSVFPESEEQNNKMTCELVESETEVVTGKDSMKEDLLGNTTTVASGTEILDTQQKEEMQVDINKLENEISEHRTELDEVMECEYADDSKHKASHRDSENESEDDDFVEPTPQKDISNKTWDSKKKEEDKECAYFQQVGQEYTAVTQTREQRPTLIKTDTNSALPGTSPLVKDSTGQQSKKTDTPKLNSAVESVVTPSSHSKQFVLRLPQTTPSTPVNREQGVVTPRAIAKPIEKPNSNALKPMLSKDKLTYADISPLTRVSAGQVGTTPINKPSTKLCFVCSGLPAALIARVKALSRMMGAEFSNKFEPHTTHLVVKASDDMMADKTLKYLSAVAKGIWVVSFAWVNACLQARKLLPEDEYEMLDTSGEEGPHKSRISSSPLLTNFQFCCIEPFSDLTKDQLEGILQECGASVVSSPDKFSSKGKHCMIVIQINAERMEECKEWWERYGVLPIGHEWVFECIGRYRIMPIWSFLMCPVSEEAIRSLGLPEDVLASDDETEVESEA</sequence>
<keyword evidence="15" id="KW-1185">Reference proteome</keyword>
<feature type="domain" description="BRCT" evidence="13">
    <location>
        <begin position="2050"/>
        <end position="2121"/>
    </location>
</feature>
<keyword evidence="6" id="KW-0862">Zinc</keyword>
<evidence type="ECO:0000259" key="12">
    <source>
        <dbReference type="PROSITE" id="PS50089"/>
    </source>
</evidence>
<gene>
    <name evidence="14" type="ORF">ANN_22192</name>
</gene>
<dbReference type="Pfam" id="PF00533">
    <property type="entry name" value="BRCT"/>
    <property type="match status" value="2"/>
</dbReference>
<dbReference type="InterPro" id="IPR001841">
    <property type="entry name" value="Znf_RING"/>
</dbReference>
<feature type="region of interest" description="Disordered" evidence="11">
    <location>
        <begin position="1026"/>
        <end position="1062"/>
    </location>
</feature>
<keyword evidence="3" id="KW-0677">Repeat</keyword>
<feature type="domain" description="BRCT" evidence="13">
    <location>
        <begin position="2136"/>
        <end position="2233"/>
    </location>
</feature>
<comment type="subcellular location">
    <subcellularLocation>
        <location evidence="1">Nucleus</location>
    </subcellularLocation>
</comment>
<feature type="region of interest" description="Disordered" evidence="11">
    <location>
        <begin position="444"/>
        <end position="517"/>
    </location>
</feature>
<feature type="compositionally biased region" description="Polar residues" evidence="11">
    <location>
        <begin position="1036"/>
        <end position="1052"/>
    </location>
</feature>
<feature type="region of interest" description="Disordered" evidence="11">
    <location>
        <begin position="1840"/>
        <end position="1885"/>
    </location>
</feature>
<evidence type="ECO:0000256" key="2">
    <source>
        <dbReference type="ARBA" id="ARBA00022723"/>
    </source>
</evidence>